<gene>
    <name evidence="13" type="ORF">MNBD_GAMMA07-1399</name>
</gene>
<comment type="cofactor">
    <cofactor evidence="1">
        <name>K(+)</name>
        <dbReference type="ChEBI" id="CHEBI:29103"/>
    </cofactor>
</comment>
<evidence type="ECO:0000256" key="3">
    <source>
        <dbReference type="ARBA" id="ARBA00011738"/>
    </source>
</evidence>
<comment type="similarity">
    <text evidence="11">Belongs to the type III pantothenate kinase family.</text>
</comment>
<keyword evidence="8" id="KW-0067">ATP-binding</keyword>
<sequence length="269" mass="29849">MLVIDIGNSRIKWALYIGEPRLFHVHSQSAFDYTKENFEDQLNQANLPITSSTIEISCVVGDALKMRMLKWLGKNNRKKVNFAQTQAQQCNITNSYVRPGKMGVDRWLAMIAAFDLHAPEHNEILCVIDCGTAITLDMLNARGQHLGGTIMPGFKTMIQSLVNNTSDIEYSHLLVRHKTLKEGLANTTHDAILKGCTQLIVGGLFNMVWRNQTNASTPIKCIITGGDGKWVANALKLSLDATPNVELQTSYNPYLVLQGLVIAALHDKT</sequence>
<evidence type="ECO:0000256" key="8">
    <source>
        <dbReference type="ARBA" id="ARBA00022840"/>
    </source>
</evidence>
<dbReference type="InterPro" id="IPR004619">
    <property type="entry name" value="Type_III_PanK"/>
</dbReference>
<keyword evidence="4" id="KW-0963">Cytoplasm</keyword>
<accession>A0A3B0XJM2</accession>
<dbReference type="Gene3D" id="3.30.420.40">
    <property type="match status" value="2"/>
</dbReference>
<dbReference type="AlphaFoldDB" id="A0A3B0XJM2"/>
<evidence type="ECO:0000256" key="5">
    <source>
        <dbReference type="ARBA" id="ARBA00022679"/>
    </source>
</evidence>
<proteinExistence type="inferred from homology"/>
<evidence type="ECO:0000256" key="4">
    <source>
        <dbReference type="ARBA" id="ARBA00022490"/>
    </source>
</evidence>
<keyword evidence="10" id="KW-0173">Coenzyme A biosynthesis</keyword>
<dbReference type="PANTHER" id="PTHR34265:SF1">
    <property type="entry name" value="TYPE III PANTOTHENATE KINASE"/>
    <property type="match status" value="1"/>
</dbReference>
<dbReference type="GO" id="GO:0015937">
    <property type="term" value="P:coenzyme A biosynthetic process"/>
    <property type="evidence" value="ECO:0007669"/>
    <property type="project" value="UniProtKB-KW"/>
</dbReference>
<dbReference type="EMBL" id="UOFF01000197">
    <property type="protein sequence ID" value="VAW56224.1"/>
    <property type="molecule type" value="Genomic_DNA"/>
</dbReference>
<dbReference type="GO" id="GO:0005524">
    <property type="term" value="F:ATP binding"/>
    <property type="evidence" value="ECO:0007669"/>
    <property type="project" value="UniProtKB-KW"/>
</dbReference>
<dbReference type="SUPFAM" id="SSF53067">
    <property type="entry name" value="Actin-like ATPase domain"/>
    <property type="match status" value="2"/>
</dbReference>
<evidence type="ECO:0000256" key="12">
    <source>
        <dbReference type="ARBA" id="ARBA00040883"/>
    </source>
</evidence>
<reference evidence="13" key="1">
    <citation type="submission" date="2018-06" db="EMBL/GenBank/DDBJ databases">
        <authorList>
            <person name="Zhirakovskaya E."/>
        </authorList>
    </citation>
    <scope>NUCLEOTIDE SEQUENCE</scope>
</reference>
<dbReference type="CDD" id="cd24015">
    <property type="entry name" value="ASKHA_NBD_PanK-III"/>
    <property type="match status" value="1"/>
</dbReference>
<evidence type="ECO:0000256" key="6">
    <source>
        <dbReference type="ARBA" id="ARBA00022741"/>
    </source>
</evidence>
<comment type="subcellular location">
    <subcellularLocation>
        <location evidence="2">Cytoplasm</location>
    </subcellularLocation>
</comment>
<dbReference type="PANTHER" id="PTHR34265">
    <property type="entry name" value="TYPE III PANTOTHENATE KINASE"/>
    <property type="match status" value="1"/>
</dbReference>
<protein>
    <recommendedName>
        <fullName evidence="12">Type III pantothenate kinase</fullName>
    </recommendedName>
</protein>
<dbReference type="GO" id="GO:0005737">
    <property type="term" value="C:cytoplasm"/>
    <property type="evidence" value="ECO:0007669"/>
    <property type="project" value="UniProtKB-SubCell"/>
</dbReference>
<organism evidence="13">
    <name type="scientific">hydrothermal vent metagenome</name>
    <dbReference type="NCBI Taxonomy" id="652676"/>
    <lineage>
        <taxon>unclassified sequences</taxon>
        <taxon>metagenomes</taxon>
        <taxon>ecological metagenomes</taxon>
    </lineage>
</organism>
<keyword evidence="6" id="KW-0547">Nucleotide-binding</keyword>
<dbReference type="HAMAP" id="MF_01274">
    <property type="entry name" value="Pantothen_kinase_3"/>
    <property type="match status" value="1"/>
</dbReference>
<evidence type="ECO:0000256" key="2">
    <source>
        <dbReference type="ARBA" id="ARBA00004496"/>
    </source>
</evidence>
<keyword evidence="5 13" id="KW-0808">Transferase</keyword>
<keyword evidence="7 13" id="KW-0418">Kinase</keyword>
<dbReference type="Pfam" id="PF03309">
    <property type="entry name" value="Pan_kinase"/>
    <property type="match status" value="1"/>
</dbReference>
<keyword evidence="9" id="KW-0630">Potassium</keyword>
<comment type="subunit">
    <text evidence="3">Homodimer.</text>
</comment>
<evidence type="ECO:0000256" key="11">
    <source>
        <dbReference type="ARBA" id="ARBA00038036"/>
    </source>
</evidence>
<dbReference type="GO" id="GO:0004594">
    <property type="term" value="F:pantothenate kinase activity"/>
    <property type="evidence" value="ECO:0007669"/>
    <property type="project" value="InterPro"/>
</dbReference>
<evidence type="ECO:0000256" key="7">
    <source>
        <dbReference type="ARBA" id="ARBA00022777"/>
    </source>
</evidence>
<dbReference type="NCBIfam" id="TIGR00671">
    <property type="entry name" value="baf"/>
    <property type="match status" value="1"/>
</dbReference>
<evidence type="ECO:0000256" key="10">
    <source>
        <dbReference type="ARBA" id="ARBA00022993"/>
    </source>
</evidence>
<evidence type="ECO:0000313" key="13">
    <source>
        <dbReference type="EMBL" id="VAW56224.1"/>
    </source>
</evidence>
<name>A0A3B0XJM2_9ZZZZ</name>
<evidence type="ECO:0000256" key="1">
    <source>
        <dbReference type="ARBA" id="ARBA00001958"/>
    </source>
</evidence>
<evidence type="ECO:0000256" key="9">
    <source>
        <dbReference type="ARBA" id="ARBA00022958"/>
    </source>
</evidence>
<dbReference type="InterPro" id="IPR043129">
    <property type="entry name" value="ATPase_NBD"/>
</dbReference>